<dbReference type="SUPFAM" id="SSF52799">
    <property type="entry name" value="(Phosphotyrosine protein) phosphatases II"/>
    <property type="match status" value="1"/>
</dbReference>
<dbReference type="FunCoup" id="A0A068UN86">
    <property type="interactions" value="1454"/>
</dbReference>
<feature type="domain" description="Tyrosine specific protein phosphatases" evidence="15">
    <location>
        <begin position="157"/>
        <end position="225"/>
    </location>
</feature>
<dbReference type="EMBL" id="HG739125">
    <property type="protein sequence ID" value="CDP10010.1"/>
    <property type="molecule type" value="Genomic_DNA"/>
</dbReference>
<keyword evidence="5" id="KW-0904">Protein phosphatase</keyword>
<dbReference type="SMART" id="SM00195">
    <property type="entry name" value="DSPc"/>
    <property type="match status" value="1"/>
</dbReference>
<evidence type="ECO:0000256" key="12">
    <source>
        <dbReference type="ARBA" id="ARBA00053902"/>
    </source>
</evidence>
<organism evidence="16 17">
    <name type="scientific">Coffea canephora</name>
    <name type="common">Robusta coffee</name>
    <dbReference type="NCBI Taxonomy" id="49390"/>
    <lineage>
        <taxon>Eukaryota</taxon>
        <taxon>Viridiplantae</taxon>
        <taxon>Streptophyta</taxon>
        <taxon>Embryophyta</taxon>
        <taxon>Tracheophyta</taxon>
        <taxon>Spermatophyta</taxon>
        <taxon>Magnoliopsida</taxon>
        <taxon>eudicotyledons</taxon>
        <taxon>Gunneridae</taxon>
        <taxon>Pentapetalae</taxon>
        <taxon>asterids</taxon>
        <taxon>lamiids</taxon>
        <taxon>Gentianales</taxon>
        <taxon>Rubiaceae</taxon>
        <taxon>Ixoroideae</taxon>
        <taxon>Gardenieae complex</taxon>
        <taxon>Bertiereae - Coffeeae clade</taxon>
        <taxon>Coffeeae</taxon>
        <taxon>Coffea</taxon>
    </lineage>
</organism>
<proteinExistence type="inferred from homology"/>
<comment type="pathway">
    <text evidence="9">Phospholipid metabolism; phosphatidylglycerol biosynthesis; phosphatidylglycerol from CDP-diacylglycerol: step 2/2.</text>
</comment>
<dbReference type="PANTHER" id="PTHR46274">
    <property type="entry name" value="PHOSPHATIDYLINOSITOL PHOSPHATASE"/>
    <property type="match status" value="1"/>
</dbReference>
<dbReference type="InParanoid" id="A0A068UN86"/>
<feature type="compositionally biased region" description="Acidic residues" evidence="13">
    <location>
        <begin position="1"/>
        <end position="24"/>
    </location>
</feature>
<feature type="domain" description="Tyrosine-protein phosphatase" evidence="14">
    <location>
        <begin position="89"/>
        <end position="236"/>
    </location>
</feature>
<dbReference type="OrthoDB" id="273181at2759"/>
<dbReference type="PROSITE" id="PS50056">
    <property type="entry name" value="TYR_PHOSPHATASE_2"/>
    <property type="match status" value="1"/>
</dbReference>
<dbReference type="InterPro" id="IPR000387">
    <property type="entry name" value="Tyr_Pase_dom"/>
</dbReference>
<evidence type="ECO:0000256" key="7">
    <source>
        <dbReference type="ARBA" id="ARBA00023209"/>
    </source>
</evidence>
<keyword evidence="17" id="KW-1185">Reference proteome</keyword>
<evidence type="ECO:0000259" key="14">
    <source>
        <dbReference type="PROSITE" id="PS50054"/>
    </source>
</evidence>
<keyword evidence="3" id="KW-0444">Lipid biosynthesis</keyword>
<name>A0A068UN86_COFCA</name>
<dbReference type="Proteomes" id="UP000295252">
    <property type="component" value="Chromosome X"/>
</dbReference>
<evidence type="ECO:0000259" key="15">
    <source>
        <dbReference type="PROSITE" id="PS50056"/>
    </source>
</evidence>
<evidence type="ECO:0000256" key="9">
    <source>
        <dbReference type="ARBA" id="ARBA00024192"/>
    </source>
</evidence>
<dbReference type="AlphaFoldDB" id="A0A068UN86"/>
<sequence>MRIEELGGEEEGLEIAERPEEEEKEVAKSAASGEAVHNVGDSGGGGGGGGDIVLWSTKKVLVGAGARALFYPTLLYNVVRNKVQAEFRWWDWIDEFVLLGAVPFRSDVSELKDLGIGAVVTLNEPYETLVPTSLYQAHGIHHLVLPTRDYLFAPSLDDICRAVDFIHENASCGQSTYVHCKAGRGRSTTIVICFLVKFKQMTPDVAYNYVKSIRPRVHLASSQWQAVQEFHYVQVRTTCASSLLTDLVLKSSKLFSSRDLLAFDDGSAVIITNSDLAGYDPNQDPVAVRNEIWADVNFIYRVKVAGAIALTKLSCLWLRCHTQQKVLGEELTGESSCLTGAEQLGDITVDIHVYSS</sequence>
<keyword evidence="8" id="KW-1208">Phospholipid metabolism</keyword>
<dbReference type="InterPro" id="IPR044596">
    <property type="entry name" value="PTPMT1-like"/>
</dbReference>
<evidence type="ECO:0000313" key="16">
    <source>
        <dbReference type="EMBL" id="CDP10010.1"/>
    </source>
</evidence>
<dbReference type="Gene3D" id="3.90.190.10">
    <property type="entry name" value="Protein tyrosine phosphatase superfamily"/>
    <property type="match status" value="1"/>
</dbReference>
<comment type="pathway">
    <text evidence="1">Lipid metabolism.</text>
</comment>
<dbReference type="PhylomeDB" id="A0A068UN86"/>
<keyword evidence="7" id="KW-0594">Phospholipid biosynthesis</keyword>
<dbReference type="EC" id="3.1.3.27" evidence="10"/>
<evidence type="ECO:0000256" key="6">
    <source>
        <dbReference type="ARBA" id="ARBA00023098"/>
    </source>
</evidence>
<dbReference type="FunFam" id="3.90.190.10:FF:000051">
    <property type="entry name" value="Dual specificity phosphatase domain protein"/>
    <property type="match status" value="1"/>
</dbReference>
<evidence type="ECO:0000256" key="13">
    <source>
        <dbReference type="SAM" id="MobiDB-lite"/>
    </source>
</evidence>
<comment type="function">
    <text evidence="12">Exhibits phosphatidylglycerophosphate phosphatase activity. Involved in root growth and columella cells organization. May possess protein phosphatase activity.</text>
</comment>
<dbReference type="GO" id="GO:0004721">
    <property type="term" value="F:phosphoprotein phosphatase activity"/>
    <property type="evidence" value="ECO:0007669"/>
    <property type="project" value="UniProtKB-KW"/>
</dbReference>
<dbReference type="InterPro" id="IPR016130">
    <property type="entry name" value="Tyr_Pase_AS"/>
</dbReference>
<dbReference type="Pfam" id="PF00782">
    <property type="entry name" value="DSPc"/>
    <property type="match status" value="1"/>
</dbReference>
<evidence type="ECO:0000256" key="11">
    <source>
        <dbReference type="ARBA" id="ARBA00050944"/>
    </source>
</evidence>
<evidence type="ECO:0000313" key="17">
    <source>
        <dbReference type="Proteomes" id="UP000295252"/>
    </source>
</evidence>
<dbReference type="GO" id="GO:0048364">
    <property type="term" value="P:root development"/>
    <property type="evidence" value="ECO:0007669"/>
    <property type="project" value="UniProtKB-ARBA"/>
</dbReference>
<dbReference type="GO" id="GO:0008962">
    <property type="term" value="F:phosphatidylglycerophosphatase activity"/>
    <property type="evidence" value="ECO:0007669"/>
    <property type="project" value="UniProtKB-EC"/>
</dbReference>
<evidence type="ECO:0000256" key="1">
    <source>
        <dbReference type="ARBA" id="ARBA00005189"/>
    </source>
</evidence>
<evidence type="ECO:0000256" key="4">
    <source>
        <dbReference type="ARBA" id="ARBA00022801"/>
    </source>
</evidence>
<dbReference type="InterPro" id="IPR029021">
    <property type="entry name" value="Prot-tyrosine_phosphatase-like"/>
</dbReference>
<reference evidence="17" key="1">
    <citation type="journal article" date="2014" name="Science">
        <title>The coffee genome provides insight into the convergent evolution of caffeine biosynthesis.</title>
        <authorList>
            <person name="Denoeud F."/>
            <person name="Carretero-Paulet L."/>
            <person name="Dereeper A."/>
            <person name="Droc G."/>
            <person name="Guyot R."/>
            <person name="Pietrella M."/>
            <person name="Zheng C."/>
            <person name="Alberti A."/>
            <person name="Anthony F."/>
            <person name="Aprea G."/>
            <person name="Aury J.M."/>
            <person name="Bento P."/>
            <person name="Bernard M."/>
            <person name="Bocs S."/>
            <person name="Campa C."/>
            <person name="Cenci A."/>
            <person name="Combes M.C."/>
            <person name="Crouzillat D."/>
            <person name="Da Silva C."/>
            <person name="Daddiego L."/>
            <person name="De Bellis F."/>
            <person name="Dussert S."/>
            <person name="Garsmeur O."/>
            <person name="Gayraud T."/>
            <person name="Guignon V."/>
            <person name="Jahn K."/>
            <person name="Jamilloux V."/>
            <person name="Joet T."/>
            <person name="Labadie K."/>
            <person name="Lan T."/>
            <person name="Leclercq J."/>
            <person name="Lepelley M."/>
            <person name="Leroy T."/>
            <person name="Li L.T."/>
            <person name="Librado P."/>
            <person name="Lopez L."/>
            <person name="Munoz A."/>
            <person name="Noel B."/>
            <person name="Pallavicini A."/>
            <person name="Perrotta G."/>
            <person name="Poncet V."/>
            <person name="Pot D."/>
            <person name="Priyono X."/>
            <person name="Rigoreau M."/>
            <person name="Rouard M."/>
            <person name="Rozas J."/>
            <person name="Tranchant-Dubreuil C."/>
            <person name="VanBuren R."/>
            <person name="Zhang Q."/>
            <person name="Andrade A.C."/>
            <person name="Argout X."/>
            <person name="Bertrand B."/>
            <person name="de Kochko A."/>
            <person name="Graziosi G."/>
            <person name="Henry R.J."/>
            <person name="Jayarama X."/>
            <person name="Ming R."/>
            <person name="Nagai C."/>
            <person name="Rounsley S."/>
            <person name="Sankoff D."/>
            <person name="Giuliano G."/>
            <person name="Albert V.A."/>
            <person name="Wincker P."/>
            <person name="Lashermes P."/>
        </authorList>
    </citation>
    <scope>NUCLEOTIDE SEQUENCE [LARGE SCALE GENOMIC DNA]</scope>
    <source>
        <strain evidence="17">cv. DH200-94</strain>
    </source>
</reference>
<evidence type="ECO:0000256" key="2">
    <source>
        <dbReference type="ARBA" id="ARBA00008601"/>
    </source>
</evidence>
<dbReference type="InterPro" id="IPR020422">
    <property type="entry name" value="TYR_PHOSPHATASE_DUAL_dom"/>
</dbReference>
<dbReference type="OMA" id="TDQKIPN"/>
<evidence type="ECO:0000256" key="8">
    <source>
        <dbReference type="ARBA" id="ARBA00023264"/>
    </source>
</evidence>
<dbReference type="CDD" id="cd14524">
    <property type="entry name" value="PTPMT1"/>
    <property type="match status" value="1"/>
</dbReference>
<keyword evidence="4" id="KW-0378">Hydrolase</keyword>
<evidence type="ECO:0000256" key="5">
    <source>
        <dbReference type="ARBA" id="ARBA00022912"/>
    </source>
</evidence>
<dbReference type="PROSITE" id="PS00383">
    <property type="entry name" value="TYR_PHOSPHATASE_1"/>
    <property type="match status" value="1"/>
</dbReference>
<comment type="similarity">
    <text evidence="2">Belongs to the protein-tyrosine phosphatase family. Non-receptor class dual specificity subfamily.</text>
</comment>
<dbReference type="InterPro" id="IPR000340">
    <property type="entry name" value="Dual-sp_phosphatase_cat-dom"/>
</dbReference>
<dbReference type="Gramene" id="CDP10010">
    <property type="protein sequence ID" value="CDP10010"/>
    <property type="gene ID" value="GSCOC_T00030544001"/>
</dbReference>
<evidence type="ECO:0000256" key="3">
    <source>
        <dbReference type="ARBA" id="ARBA00022516"/>
    </source>
</evidence>
<feature type="region of interest" description="Disordered" evidence="13">
    <location>
        <begin position="1"/>
        <end position="43"/>
    </location>
</feature>
<dbReference type="GO" id="GO:0008654">
    <property type="term" value="P:phospholipid biosynthetic process"/>
    <property type="evidence" value="ECO:0007669"/>
    <property type="project" value="UniProtKB-KW"/>
</dbReference>
<accession>A0A068UN86</accession>
<dbReference type="PROSITE" id="PS50054">
    <property type="entry name" value="TYR_PHOSPHATASE_DUAL"/>
    <property type="match status" value="1"/>
</dbReference>
<dbReference type="PANTHER" id="PTHR46274:SF9">
    <property type="entry name" value="PHOSPHATIDYLGLYCEROPHOSPHATE PHOSPHATASE PTPMT1"/>
    <property type="match status" value="1"/>
</dbReference>
<evidence type="ECO:0000256" key="10">
    <source>
        <dbReference type="ARBA" id="ARBA00024224"/>
    </source>
</evidence>
<comment type="catalytic activity">
    <reaction evidence="11">
        <text>a 1,2-diacyl-sn-glycero-3-phospho-(1'-sn-glycero-3'-phosphate) + H2O = a 1,2-diacyl-sn-glycero-3-phospho-(1'-sn-glycerol) + phosphate</text>
        <dbReference type="Rhea" id="RHEA:33751"/>
        <dbReference type="ChEBI" id="CHEBI:15377"/>
        <dbReference type="ChEBI" id="CHEBI:43474"/>
        <dbReference type="ChEBI" id="CHEBI:60110"/>
        <dbReference type="ChEBI" id="CHEBI:64716"/>
        <dbReference type="EC" id="3.1.3.27"/>
    </reaction>
    <physiologicalReaction direction="left-to-right" evidence="11">
        <dbReference type="Rhea" id="RHEA:33752"/>
    </physiologicalReaction>
</comment>
<gene>
    <name evidence="16" type="ORF">GSCOC_T00030544001</name>
</gene>
<keyword evidence="6" id="KW-0443">Lipid metabolism</keyword>
<protein>
    <recommendedName>
        <fullName evidence="10">phosphatidylglycerophosphatase</fullName>
        <ecNumber evidence="10">3.1.3.27</ecNumber>
    </recommendedName>
</protein>